<dbReference type="Proteomes" id="UP000007800">
    <property type="component" value="Unassembled WGS sequence"/>
</dbReference>
<name>C5LEA2_PERM5</name>
<dbReference type="RefSeq" id="XP_002773125.1">
    <property type="nucleotide sequence ID" value="XM_002773079.1"/>
</dbReference>
<proteinExistence type="predicted"/>
<reference evidence="1 2" key="1">
    <citation type="submission" date="2008-07" db="EMBL/GenBank/DDBJ databases">
        <authorList>
            <person name="El-Sayed N."/>
            <person name="Caler E."/>
            <person name="Inman J."/>
            <person name="Amedeo P."/>
            <person name="Hass B."/>
            <person name="Wortman J."/>
        </authorList>
    </citation>
    <scope>NUCLEOTIDE SEQUENCE [LARGE SCALE GENOMIC DNA]</scope>
    <source>
        <strain evidence="2">ATCC 50983 / TXsc</strain>
    </source>
</reference>
<dbReference type="InParanoid" id="C5LEA2"/>
<evidence type="ECO:0000313" key="2">
    <source>
        <dbReference type="Proteomes" id="UP000007800"/>
    </source>
</evidence>
<protein>
    <submittedName>
        <fullName evidence="1">Uncharacterized protein</fullName>
    </submittedName>
</protein>
<gene>
    <name evidence="1" type="ORF">Pmar_PMAR011999</name>
</gene>
<keyword evidence="2" id="KW-1185">Reference proteome</keyword>
<organism evidence="2">
    <name type="scientific">Perkinsus marinus (strain ATCC 50983 / TXsc)</name>
    <dbReference type="NCBI Taxonomy" id="423536"/>
    <lineage>
        <taxon>Eukaryota</taxon>
        <taxon>Sar</taxon>
        <taxon>Alveolata</taxon>
        <taxon>Perkinsozoa</taxon>
        <taxon>Perkinsea</taxon>
        <taxon>Perkinsida</taxon>
        <taxon>Perkinsidae</taxon>
        <taxon>Perkinsus</taxon>
    </lineage>
</organism>
<dbReference type="AlphaFoldDB" id="C5LEA2"/>
<accession>C5LEA2</accession>
<dbReference type="GeneID" id="9050448"/>
<dbReference type="EMBL" id="GG681183">
    <property type="protein sequence ID" value="EER04941.1"/>
    <property type="molecule type" value="Genomic_DNA"/>
</dbReference>
<evidence type="ECO:0000313" key="1">
    <source>
        <dbReference type="EMBL" id="EER04941.1"/>
    </source>
</evidence>
<sequence>MSSDMVSDSTASVQDQVTGTVNVAKLVYASTGALQTRVIEINDDSGKAFVYNCEGVSSDITSQGTSYNVQARFPRLAFRHT</sequence>